<organism evidence="2 3">
    <name type="scientific">Brassica napus</name>
    <name type="common">Rape</name>
    <dbReference type="NCBI Taxonomy" id="3708"/>
    <lineage>
        <taxon>Eukaryota</taxon>
        <taxon>Viridiplantae</taxon>
        <taxon>Streptophyta</taxon>
        <taxon>Embryophyta</taxon>
        <taxon>Tracheophyta</taxon>
        <taxon>Spermatophyta</taxon>
        <taxon>Magnoliopsida</taxon>
        <taxon>eudicotyledons</taxon>
        <taxon>Gunneridae</taxon>
        <taxon>Pentapetalae</taxon>
        <taxon>rosids</taxon>
        <taxon>malvids</taxon>
        <taxon>Brassicales</taxon>
        <taxon>Brassicaceae</taxon>
        <taxon>Brassiceae</taxon>
        <taxon>Brassica</taxon>
    </lineage>
</organism>
<evidence type="ECO:0000256" key="1">
    <source>
        <dbReference type="SAM" id="MobiDB-lite"/>
    </source>
</evidence>
<proteinExistence type="predicted"/>
<dbReference type="EMBL" id="JAGKQM010000162">
    <property type="protein sequence ID" value="KAH0855091.1"/>
    <property type="molecule type" value="Genomic_DNA"/>
</dbReference>
<feature type="compositionally biased region" description="Polar residues" evidence="1">
    <location>
        <begin position="169"/>
        <end position="179"/>
    </location>
</feature>
<sequence>MEAGMIKMRLPLSYHEAHTLVLRLTGDEDLSPEKAPKLLIRLFLRIASTKACAASGKLDDWHVGNHIELTEIGISRESSTNSTKRFKRIIIFVVVIGETHGRKARIHGQCQLALEATKQLEVAVENPGGPVDEANWLLRLRSISKSSSFSESDGISPPPPPPPSPDFAITSSELDSGTIQARLKSSRSSPMPSSSSSSSSSLRHSAEVGFEVETDAHTEQLLIQKLSSIRHVHHHHIVRRLAQPAIRSSDPSSTARHPLDHAVSLHLSELDSAEPLPVCNWLAREWVNWSGVPELDLVLRHVDESLTLSFPDLEKPALRPQTNIYNP</sequence>
<evidence type="ECO:0000313" key="2">
    <source>
        <dbReference type="EMBL" id="KAH0855091.1"/>
    </source>
</evidence>
<feature type="compositionally biased region" description="Low complexity" evidence="1">
    <location>
        <begin position="186"/>
        <end position="201"/>
    </location>
</feature>
<protein>
    <submittedName>
        <fullName evidence="2">Uncharacterized protein</fullName>
    </submittedName>
</protein>
<evidence type="ECO:0000313" key="3">
    <source>
        <dbReference type="Proteomes" id="UP000824890"/>
    </source>
</evidence>
<accession>A0ABQ7XGT1</accession>
<feature type="region of interest" description="Disordered" evidence="1">
    <location>
        <begin position="148"/>
        <end position="203"/>
    </location>
</feature>
<reference evidence="2 3" key="1">
    <citation type="submission" date="2021-05" db="EMBL/GenBank/DDBJ databases">
        <title>Genome Assembly of Synthetic Allotetraploid Brassica napus Reveals Homoeologous Exchanges between Subgenomes.</title>
        <authorList>
            <person name="Davis J.T."/>
        </authorList>
    </citation>
    <scope>NUCLEOTIDE SEQUENCE [LARGE SCALE GENOMIC DNA]</scope>
    <source>
        <strain evidence="3">cv. Da-Ae</strain>
        <tissue evidence="2">Seedling</tissue>
    </source>
</reference>
<comment type="caution">
    <text evidence="2">The sequence shown here is derived from an EMBL/GenBank/DDBJ whole genome shotgun (WGS) entry which is preliminary data.</text>
</comment>
<feature type="compositionally biased region" description="Pro residues" evidence="1">
    <location>
        <begin position="156"/>
        <end position="165"/>
    </location>
</feature>
<name>A0ABQ7XGT1_BRANA</name>
<dbReference type="Proteomes" id="UP000824890">
    <property type="component" value="Unassembled WGS sequence"/>
</dbReference>
<gene>
    <name evidence="2" type="ORF">HID58_020503</name>
</gene>
<keyword evidence="3" id="KW-1185">Reference proteome</keyword>